<feature type="region of interest" description="Disordered" evidence="1">
    <location>
        <begin position="446"/>
        <end position="481"/>
    </location>
</feature>
<feature type="compositionally biased region" description="Low complexity" evidence="1">
    <location>
        <begin position="233"/>
        <end position="246"/>
    </location>
</feature>
<reference evidence="3 4" key="1">
    <citation type="submission" date="2023-08" db="EMBL/GenBank/DDBJ databases">
        <authorList>
            <person name="Palmer J.M."/>
        </authorList>
    </citation>
    <scope>NUCLEOTIDE SEQUENCE [LARGE SCALE GENOMIC DNA]</scope>
    <source>
        <strain evidence="3 4">TWF481</strain>
    </source>
</reference>
<evidence type="ECO:0000256" key="2">
    <source>
        <dbReference type="SAM" id="SignalP"/>
    </source>
</evidence>
<evidence type="ECO:0000256" key="1">
    <source>
        <dbReference type="SAM" id="MobiDB-lite"/>
    </source>
</evidence>
<keyword evidence="2" id="KW-0732">Signal</keyword>
<name>A0AAV9WD17_9PEZI</name>
<feature type="compositionally biased region" description="Polar residues" evidence="1">
    <location>
        <begin position="273"/>
        <end position="286"/>
    </location>
</feature>
<comment type="caution">
    <text evidence="3">The sequence shown here is derived from an EMBL/GenBank/DDBJ whole genome shotgun (WGS) entry which is preliminary data.</text>
</comment>
<feature type="compositionally biased region" description="Basic and acidic residues" evidence="1">
    <location>
        <begin position="63"/>
        <end position="72"/>
    </location>
</feature>
<sequence length="585" mass="63525">MRFSKISVLVLTALATETLARVPGRYARRLAQDEVAQPTPAITPAPLLPAIKLKPRQEGATSDSHDKGDEAKTTTGAHSEVPGIILPTASGMLRLFPDLKGMGGDDDPDTTTVVHTSPRTTTSRTTYIFDDELTDTETTTASKRTSARTTDSASVTKSSTDENMDDEDEPTSSTRSATHARATGTASESDDMDGFFDDEETSSVKSSSHARVTSTASESDDMDSFFDDEETSSVKSSKAHATSSKSSDWDDDLDNPYTSTSSDDYDDYDHEPTTTLKGKTASSTPTGMEDDYPEETSTGYEPAHTTDAAPTETIPELSSTNAIDLEKFKANFGDSDSATIDCISLPEGLKQGVAVKDLINILKQPDNNVYTVDRSGCFQAKCIGDYGVLRLCNLKPKTGVMNIHGTELKVFLRFLLAAIRPNWESELSIDFNSLVYRPDAITFCGSSPPSPEQPMGKPRSPFSKPSPMITESKQGNTPKYTSHAEKIKMPLSYQPRFPNYWGENMGIPVARHAKFNGIISNADNGWAIVIDSASTQDMKCNNTDNFKATCENADVKDAEKCTWDNTVPKPYFVTPEGQSNSSSSE</sequence>
<feature type="compositionally biased region" description="Polar residues" evidence="1">
    <location>
        <begin position="203"/>
        <end position="216"/>
    </location>
</feature>
<proteinExistence type="predicted"/>
<feature type="compositionally biased region" description="Acidic residues" evidence="1">
    <location>
        <begin position="218"/>
        <end position="231"/>
    </location>
</feature>
<feature type="chain" id="PRO_5043395943" evidence="2">
    <location>
        <begin position="21"/>
        <end position="585"/>
    </location>
</feature>
<protein>
    <submittedName>
        <fullName evidence="3">Uncharacterized protein</fullName>
    </submittedName>
</protein>
<gene>
    <name evidence="3" type="ORF">TWF481_005220</name>
</gene>
<dbReference type="AlphaFoldDB" id="A0AAV9WD17"/>
<dbReference type="Proteomes" id="UP001370758">
    <property type="component" value="Unassembled WGS sequence"/>
</dbReference>
<organism evidence="3 4">
    <name type="scientific">Arthrobotrys musiformis</name>
    <dbReference type="NCBI Taxonomy" id="47236"/>
    <lineage>
        <taxon>Eukaryota</taxon>
        <taxon>Fungi</taxon>
        <taxon>Dikarya</taxon>
        <taxon>Ascomycota</taxon>
        <taxon>Pezizomycotina</taxon>
        <taxon>Orbiliomycetes</taxon>
        <taxon>Orbiliales</taxon>
        <taxon>Orbiliaceae</taxon>
        <taxon>Arthrobotrys</taxon>
    </lineage>
</organism>
<feature type="compositionally biased region" description="Low complexity" evidence="1">
    <location>
        <begin position="110"/>
        <end position="126"/>
    </location>
</feature>
<feature type="region of interest" description="Disordered" evidence="1">
    <location>
        <begin position="37"/>
        <end position="83"/>
    </location>
</feature>
<dbReference type="EMBL" id="JAVHJL010000003">
    <property type="protein sequence ID" value="KAK6506760.1"/>
    <property type="molecule type" value="Genomic_DNA"/>
</dbReference>
<evidence type="ECO:0000313" key="4">
    <source>
        <dbReference type="Proteomes" id="UP001370758"/>
    </source>
</evidence>
<feature type="region of interest" description="Disordered" evidence="1">
    <location>
        <begin position="101"/>
        <end position="317"/>
    </location>
</feature>
<accession>A0AAV9WD17</accession>
<feature type="signal peptide" evidence="2">
    <location>
        <begin position="1"/>
        <end position="20"/>
    </location>
</feature>
<feature type="compositionally biased region" description="Acidic residues" evidence="1">
    <location>
        <begin position="188"/>
        <end position="201"/>
    </location>
</feature>
<keyword evidence="4" id="KW-1185">Reference proteome</keyword>
<feature type="compositionally biased region" description="Polar residues" evidence="1">
    <location>
        <begin position="469"/>
        <end position="480"/>
    </location>
</feature>
<evidence type="ECO:0000313" key="3">
    <source>
        <dbReference type="EMBL" id="KAK6506760.1"/>
    </source>
</evidence>
<feature type="compositionally biased region" description="Low complexity" evidence="1">
    <location>
        <begin position="136"/>
        <end position="156"/>
    </location>
</feature>